<dbReference type="InterPro" id="IPR036390">
    <property type="entry name" value="WH_DNA-bd_sf"/>
</dbReference>
<evidence type="ECO:0000256" key="4">
    <source>
        <dbReference type="ARBA" id="ARBA00023163"/>
    </source>
</evidence>
<comment type="similarity">
    <text evidence="1">Belongs to the LysR transcriptional regulatory family.</text>
</comment>
<gene>
    <name evidence="6" type="ORF">GPL26_00610</name>
</gene>
<dbReference type="Proteomes" id="UP000708338">
    <property type="component" value="Unassembled WGS sequence"/>
</dbReference>
<dbReference type="EMBL" id="WQPS01000001">
    <property type="protein sequence ID" value="MBT9808151.1"/>
    <property type="molecule type" value="Genomic_DNA"/>
</dbReference>
<dbReference type="GO" id="GO:0003700">
    <property type="term" value="F:DNA-binding transcription factor activity"/>
    <property type="evidence" value="ECO:0007669"/>
    <property type="project" value="InterPro"/>
</dbReference>
<dbReference type="InterPro" id="IPR036388">
    <property type="entry name" value="WH-like_DNA-bd_sf"/>
</dbReference>
<dbReference type="InterPro" id="IPR005119">
    <property type="entry name" value="LysR_subst-bd"/>
</dbReference>
<dbReference type="Gene3D" id="1.10.10.10">
    <property type="entry name" value="Winged helix-like DNA-binding domain superfamily/Winged helix DNA-binding domain"/>
    <property type="match status" value="1"/>
</dbReference>
<dbReference type="InterPro" id="IPR050950">
    <property type="entry name" value="HTH-type_LysR_regulators"/>
</dbReference>
<dbReference type="GO" id="GO:0005829">
    <property type="term" value="C:cytosol"/>
    <property type="evidence" value="ECO:0007669"/>
    <property type="project" value="TreeGrafter"/>
</dbReference>
<accession>A0AA41K3J0</accession>
<dbReference type="Gene3D" id="3.40.190.290">
    <property type="match status" value="1"/>
</dbReference>
<dbReference type="GO" id="GO:0003677">
    <property type="term" value="F:DNA binding"/>
    <property type="evidence" value="ECO:0007669"/>
    <property type="project" value="UniProtKB-KW"/>
</dbReference>
<evidence type="ECO:0000313" key="7">
    <source>
        <dbReference type="Proteomes" id="UP000708338"/>
    </source>
</evidence>
<keyword evidence="3" id="KW-0238">DNA-binding</keyword>
<sequence>MELRTVHYFLIVANEGNITKAANRIHITQPTLSRQLMQLEEELGVTLFERGKNNIILTDAGVVFRRRAQELVNLSEKVKNEVRQTDEELTGEISIGCSETQSIQELSDWISDFRKTHPLVSFEIRSANNIEIDDWLERGLVDLGLLLEPANVEKYRYLRMERKDVWGVLVHKDSRLAGNRMIRNTDLIGIPLITTANETMHNELASWCREYAQMMVPMVHYNLLSNAAAMVRKDENAAVCAKPGYVYDELVFIPFEPRLELGAYIVWKDSQVFSKATTAFIRHVETYKNCMDQPRN</sequence>
<reference evidence="6" key="1">
    <citation type="journal article" date="2021" name="Gut Microbes">
        <title>A synthetic consortium of 100 gut commensals modulates the composition and function in a colon model of the microbiome of elderly subjects.</title>
        <authorList>
            <person name="Perez M."/>
            <person name="Ntemiri A."/>
            <person name="Tan H."/>
            <person name="Harris H.M.B."/>
            <person name="Roager H.M."/>
            <person name="Ribiere C."/>
            <person name="O'Toole P.W."/>
        </authorList>
    </citation>
    <scope>NUCLEOTIDE SEQUENCE</scope>
    <source>
        <strain evidence="6">MCC335</strain>
    </source>
</reference>
<keyword evidence="2" id="KW-0805">Transcription regulation</keyword>
<evidence type="ECO:0000313" key="6">
    <source>
        <dbReference type="EMBL" id="MBT9808151.1"/>
    </source>
</evidence>
<evidence type="ECO:0000256" key="3">
    <source>
        <dbReference type="ARBA" id="ARBA00023125"/>
    </source>
</evidence>
<evidence type="ECO:0000259" key="5">
    <source>
        <dbReference type="PROSITE" id="PS50931"/>
    </source>
</evidence>
<dbReference type="PANTHER" id="PTHR30419:SF8">
    <property type="entry name" value="NITROGEN ASSIMILATION TRANSCRIPTIONAL ACTIVATOR-RELATED"/>
    <property type="match status" value="1"/>
</dbReference>
<dbReference type="CDD" id="cd05466">
    <property type="entry name" value="PBP2_LTTR_substrate"/>
    <property type="match status" value="1"/>
</dbReference>
<evidence type="ECO:0000256" key="2">
    <source>
        <dbReference type="ARBA" id="ARBA00023015"/>
    </source>
</evidence>
<dbReference type="InterPro" id="IPR000847">
    <property type="entry name" value="LysR_HTH_N"/>
</dbReference>
<organism evidence="6 7">
    <name type="scientific">Enterocloster citroniae</name>
    <dbReference type="NCBI Taxonomy" id="358743"/>
    <lineage>
        <taxon>Bacteria</taxon>
        <taxon>Bacillati</taxon>
        <taxon>Bacillota</taxon>
        <taxon>Clostridia</taxon>
        <taxon>Lachnospirales</taxon>
        <taxon>Lachnospiraceae</taxon>
        <taxon>Enterocloster</taxon>
    </lineage>
</organism>
<dbReference type="PROSITE" id="PS50931">
    <property type="entry name" value="HTH_LYSR"/>
    <property type="match status" value="1"/>
</dbReference>
<dbReference type="RefSeq" id="WP_117450193.1">
    <property type="nucleotide sequence ID" value="NZ_CABJDD010000001.1"/>
</dbReference>
<dbReference type="FunFam" id="1.10.10.10:FF:000001">
    <property type="entry name" value="LysR family transcriptional regulator"/>
    <property type="match status" value="1"/>
</dbReference>
<dbReference type="PRINTS" id="PR00039">
    <property type="entry name" value="HTHLYSR"/>
</dbReference>
<protein>
    <submittedName>
        <fullName evidence="6">LysR family transcriptional regulator</fullName>
    </submittedName>
</protein>
<feature type="domain" description="HTH lysR-type" evidence="5">
    <location>
        <begin position="1"/>
        <end position="58"/>
    </location>
</feature>
<dbReference type="Pfam" id="PF03466">
    <property type="entry name" value="LysR_substrate"/>
    <property type="match status" value="1"/>
</dbReference>
<dbReference type="AlphaFoldDB" id="A0AA41K3J0"/>
<dbReference type="Pfam" id="PF00126">
    <property type="entry name" value="HTH_1"/>
    <property type="match status" value="1"/>
</dbReference>
<dbReference type="SUPFAM" id="SSF53850">
    <property type="entry name" value="Periplasmic binding protein-like II"/>
    <property type="match status" value="1"/>
</dbReference>
<evidence type="ECO:0000256" key="1">
    <source>
        <dbReference type="ARBA" id="ARBA00009437"/>
    </source>
</evidence>
<name>A0AA41K3J0_9FIRM</name>
<proteinExistence type="inferred from homology"/>
<dbReference type="SUPFAM" id="SSF46785">
    <property type="entry name" value="Winged helix' DNA-binding domain"/>
    <property type="match status" value="1"/>
</dbReference>
<dbReference type="PANTHER" id="PTHR30419">
    <property type="entry name" value="HTH-TYPE TRANSCRIPTIONAL REGULATOR YBHD"/>
    <property type="match status" value="1"/>
</dbReference>
<keyword evidence="4" id="KW-0804">Transcription</keyword>
<comment type="caution">
    <text evidence="6">The sequence shown here is derived from an EMBL/GenBank/DDBJ whole genome shotgun (WGS) entry which is preliminary data.</text>
</comment>